<dbReference type="InterPro" id="IPR017900">
    <property type="entry name" value="4Fe4S_Fe_S_CS"/>
</dbReference>
<dbReference type="eggNOG" id="arCOG00959">
    <property type="taxonomic scope" value="Archaea"/>
</dbReference>
<evidence type="ECO:0000256" key="4">
    <source>
        <dbReference type="ARBA" id="ARBA00023014"/>
    </source>
</evidence>
<dbReference type="Pfam" id="PF12838">
    <property type="entry name" value="Fer4_7"/>
    <property type="match status" value="1"/>
</dbReference>
<dbReference type="HOGENOM" id="CLU_139698_11_4_2"/>
<evidence type="ECO:0000313" key="6">
    <source>
        <dbReference type="EMBL" id="AEG18933.1"/>
    </source>
</evidence>
<dbReference type="OrthoDB" id="15347at2157"/>
<dbReference type="EMBL" id="CP002772">
    <property type="protein sequence ID" value="AEG18933.1"/>
    <property type="molecule type" value="Genomic_DNA"/>
</dbReference>
<dbReference type="STRING" id="868131.MSWAN_1924"/>
<name>F6D6B2_METPW</name>
<dbReference type="GO" id="GO:0046872">
    <property type="term" value="F:metal ion binding"/>
    <property type="evidence" value="ECO:0007669"/>
    <property type="project" value="UniProtKB-KW"/>
</dbReference>
<reference evidence="6 7" key="1">
    <citation type="journal article" date="2014" name="Int. J. Syst. Evol. Microbiol.">
        <title>Methanobacterium paludis sp. nov. and a novel strain of Methanobacterium lacus isolated from northern peatlands.</title>
        <authorList>
            <person name="Cadillo-Quiroz H."/>
            <person name="Brauer S.L."/>
            <person name="Goodson N."/>
            <person name="Yavitt J.B."/>
            <person name="Zinder S.H."/>
        </authorList>
    </citation>
    <scope>NUCLEOTIDE SEQUENCE [LARGE SCALE GENOMIC DNA]</scope>
    <source>
        <strain evidence="7">DSM 25820 / JCM 18151 / SWAN1</strain>
    </source>
</reference>
<evidence type="ECO:0000256" key="1">
    <source>
        <dbReference type="ARBA" id="ARBA00022485"/>
    </source>
</evidence>
<dbReference type="KEGG" id="mew:MSWAN_1924"/>
<proteinExistence type="predicted"/>
<evidence type="ECO:0000256" key="2">
    <source>
        <dbReference type="ARBA" id="ARBA00022723"/>
    </source>
</evidence>
<dbReference type="GO" id="GO:0016491">
    <property type="term" value="F:oxidoreductase activity"/>
    <property type="evidence" value="ECO:0007669"/>
    <property type="project" value="UniProtKB-ARBA"/>
</dbReference>
<dbReference type="RefSeq" id="WP_013826432.1">
    <property type="nucleotide sequence ID" value="NC_015574.1"/>
</dbReference>
<dbReference type="Gene3D" id="3.30.70.20">
    <property type="match status" value="1"/>
</dbReference>
<dbReference type="GeneID" id="10669440"/>
<keyword evidence="4" id="KW-0411">Iron-sulfur</keyword>
<dbReference type="GO" id="GO:0051539">
    <property type="term" value="F:4 iron, 4 sulfur cluster binding"/>
    <property type="evidence" value="ECO:0007669"/>
    <property type="project" value="UniProtKB-KW"/>
</dbReference>
<dbReference type="InterPro" id="IPR017896">
    <property type="entry name" value="4Fe4S_Fe-S-bd"/>
</dbReference>
<evidence type="ECO:0000256" key="3">
    <source>
        <dbReference type="ARBA" id="ARBA00023004"/>
    </source>
</evidence>
<keyword evidence="2" id="KW-0479">Metal-binding</keyword>
<keyword evidence="7" id="KW-1185">Reference proteome</keyword>
<dbReference type="InterPro" id="IPR050157">
    <property type="entry name" value="PSI_iron-sulfur_center"/>
</dbReference>
<keyword evidence="1" id="KW-0004">4Fe-4S</keyword>
<dbReference type="PROSITE" id="PS00198">
    <property type="entry name" value="4FE4S_FER_1"/>
    <property type="match status" value="1"/>
</dbReference>
<dbReference type="PANTHER" id="PTHR24960:SF79">
    <property type="entry name" value="PHOTOSYSTEM I IRON-SULFUR CENTER"/>
    <property type="match status" value="1"/>
</dbReference>
<feature type="domain" description="4Fe-4S ferredoxin-type" evidence="5">
    <location>
        <begin position="33"/>
        <end position="56"/>
    </location>
</feature>
<dbReference type="Proteomes" id="UP000009231">
    <property type="component" value="Chromosome"/>
</dbReference>
<feature type="domain" description="4Fe-4S ferredoxin-type" evidence="5">
    <location>
        <begin position="1"/>
        <end position="28"/>
    </location>
</feature>
<evidence type="ECO:0000313" key="7">
    <source>
        <dbReference type="Proteomes" id="UP000009231"/>
    </source>
</evidence>
<gene>
    <name evidence="6" type="ordered locus">MSWAN_1924</name>
</gene>
<dbReference type="AlphaFoldDB" id="F6D6B2"/>
<accession>F6D6B2</accession>
<dbReference type="PROSITE" id="PS51379">
    <property type="entry name" value="4FE4S_FER_2"/>
    <property type="match status" value="2"/>
</dbReference>
<protein>
    <submittedName>
        <fullName evidence="6">4Fe-4S ferredoxin iron-sulfur binding domain-containing protein</fullName>
    </submittedName>
</protein>
<dbReference type="SUPFAM" id="SSF54862">
    <property type="entry name" value="4Fe-4S ferredoxins"/>
    <property type="match status" value="1"/>
</dbReference>
<evidence type="ECO:0000259" key="5">
    <source>
        <dbReference type="PROSITE" id="PS51379"/>
    </source>
</evidence>
<sequence>MNIITERCGYCGACVSVCPKNILELKEDRVYLQEGCEECGSCVKVCPLGALEVGSRIERRNTK</sequence>
<organism evidence="6 7">
    <name type="scientific">Methanobacterium paludis (strain DSM 25820 / JCM 18151 / SWAN1)</name>
    <dbReference type="NCBI Taxonomy" id="868131"/>
    <lineage>
        <taxon>Archaea</taxon>
        <taxon>Methanobacteriati</taxon>
        <taxon>Methanobacteriota</taxon>
        <taxon>Methanomada group</taxon>
        <taxon>Methanobacteria</taxon>
        <taxon>Methanobacteriales</taxon>
        <taxon>Methanobacteriaceae</taxon>
        <taxon>Methanobacterium</taxon>
    </lineage>
</organism>
<keyword evidence="3" id="KW-0408">Iron</keyword>
<dbReference type="PANTHER" id="PTHR24960">
    <property type="entry name" value="PHOTOSYSTEM I IRON-SULFUR CENTER-RELATED"/>
    <property type="match status" value="1"/>
</dbReference>